<sequence length="736" mass="80017">MSKLGTFTRRTFLIGSAAIAGGIAFGTYKYLTPADNPLLDGLKEGEAALTPFVKIDANGVTLITPRADKGQGVYSLQAMLLAEELDVDPYQVTLSPGKPSLAYYNGAVMDEAMPGFGDVIGKLLGFQITGGSSTVPDLYQRLRMAGAVARETLKMAASVVYNVPLEALTTENGFVILPDERAISYQELAPSAANIAPQNEVTLRPASQWRYLGKPHQRLDTLAKSTGTQNYGIDMQADNMVYASVRANPGLGAPVKSFNASSAKKMRGVKRVMPITNGVAVVADNTWRAFKAVNAIEIEWQPAPYPANSAQMWQVLENHIQPEFENIQRLDNGRVEQVLAGGTPTELVSAEYRTPYLAHAPLEPMNATVLITDTRIDIWTGTQIPRFIENHVAQLTGYAKANIHLHVLPMGGSFGRRLEDTYVLQAVEIAMAMKGTPVKMTWSREEDMSHDYPRPMTLARAKGRVSNGQVVAMDMQLVSASLMASWFGRIDNALPGPDATITTGADDQPYGIEHYRVTGYKAPEMVPISSWRSVGASQNGFYHESFLDELIVQAGADPMAERIRLCNDPVADQVLATLAELANWQGSMPSKNRGRGVAMTRSFGVACAYVVDVTNTPAGIRIDKVYIVADVGLVLDPVNVEAQLFGAAIWGLGHAINCELTYDNYAPQQTNYHQYQGMRLNQVPEFHIKVLENNQSIKGIGEPGVPPAAPALANAIFAATGKRIRELPMNKTVSFI</sequence>
<dbReference type="InterPro" id="IPR008274">
    <property type="entry name" value="AldOxase/xan_DH_MoCoBD1"/>
</dbReference>
<evidence type="ECO:0000313" key="4">
    <source>
        <dbReference type="Proteomes" id="UP000256899"/>
    </source>
</evidence>
<evidence type="ECO:0000259" key="2">
    <source>
        <dbReference type="SMART" id="SM01008"/>
    </source>
</evidence>
<dbReference type="PIRSF" id="PIRSF036389">
    <property type="entry name" value="IOR_B"/>
    <property type="match status" value="1"/>
</dbReference>
<keyword evidence="1" id="KW-0472">Membrane</keyword>
<reference evidence="4" key="1">
    <citation type="submission" date="2018-08" db="EMBL/GenBank/DDBJ databases">
        <title>Thalassotalea euphylliae genome.</title>
        <authorList>
            <person name="Summers S."/>
            <person name="Rice S.A."/>
            <person name="Freckelton M.L."/>
            <person name="Nedved B.T."/>
            <person name="Hadfield M.G."/>
        </authorList>
    </citation>
    <scope>NUCLEOTIDE SEQUENCE [LARGE SCALE GENOMIC DNA]</scope>
    <source>
        <strain evidence="4">H3</strain>
    </source>
</reference>
<dbReference type="InterPro" id="IPR037165">
    <property type="entry name" value="AldOxase/xan_DH_Mopterin-bd_sf"/>
</dbReference>
<name>A0A3E0U622_9GAMM</name>
<dbReference type="AlphaFoldDB" id="A0A3E0U622"/>
<dbReference type="InterPro" id="IPR052516">
    <property type="entry name" value="N-heterocyclic_Hydroxylase"/>
</dbReference>
<dbReference type="RefSeq" id="WP_116016207.1">
    <property type="nucleotide sequence ID" value="NZ_QUOT01000001.1"/>
</dbReference>
<feature type="domain" description="Aldehyde oxidase/xanthine dehydrogenase a/b hammerhead" evidence="2">
    <location>
        <begin position="226"/>
        <end position="304"/>
    </location>
</feature>
<protein>
    <submittedName>
        <fullName evidence="3">Xanthine dehydrogenase family protein molybdopterin-binding subunit</fullName>
    </submittedName>
</protein>
<dbReference type="PROSITE" id="PS51318">
    <property type="entry name" value="TAT"/>
    <property type="match status" value="1"/>
</dbReference>
<gene>
    <name evidence="3" type="ORF">DXX94_12130</name>
</gene>
<dbReference type="Proteomes" id="UP000256899">
    <property type="component" value="Unassembled WGS sequence"/>
</dbReference>
<dbReference type="PANTHER" id="PTHR47495">
    <property type="entry name" value="ALDEHYDE DEHYDROGENASE"/>
    <property type="match status" value="1"/>
</dbReference>
<dbReference type="Pfam" id="PF20256">
    <property type="entry name" value="MoCoBD_2"/>
    <property type="match status" value="1"/>
</dbReference>
<dbReference type="Pfam" id="PF02738">
    <property type="entry name" value="MoCoBD_1"/>
    <property type="match status" value="1"/>
</dbReference>
<keyword evidence="1" id="KW-1133">Transmembrane helix</keyword>
<accession>A0A3E0U622</accession>
<dbReference type="SMART" id="SM01008">
    <property type="entry name" value="Ald_Xan_dh_C"/>
    <property type="match status" value="1"/>
</dbReference>
<dbReference type="PANTHER" id="PTHR47495:SF1">
    <property type="entry name" value="BLL3820 PROTEIN"/>
    <property type="match status" value="1"/>
</dbReference>
<evidence type="ECO:0000313" key="3">
    <source>
        <dbReference type="EMBL" id="REL31402.1"/>
    </source>
</evidence>
<dbReference type="EMBL" id="QUOT01000001">
    <property type="protein sequence ID" value="REL31402.1"/>
    <property type="molecule type" value="Genomic_DNA"/>
</dbReference>
<dbReference type="SUPFAM" id="SSF56003">
    <property type="entry name" value="Molybdenum cofactor-binding domain"/>
    <property type="match status" value="2"/>
</dbReference>
<keyword evidence="1" id="KW-0812">Transmembrane</keyword>
<dbReference type="InterPro" id="IPR000674">
    <property type="entry name" value="Ald_Oxase/Xan_DH_a/b"/>
</dbReference>
<dbReference type="InterPro" id="IPR046867">
    <property type="entry name" value="AldOxase/xan_DH_MoCoBD2"/>
</dbReference>
<comment type="caution">
    <text evidence="3">The sequence shown here is derived from an EMBL/GenBank/DDBJ whole genome shotgun (WGS) entry which is preliminary data.</text>
</comment>
<dbReference type="Gene3D" id="3.30.365.10">
    <property type="entry name" value="Aldehyde oxidase/xanthine dehydrogenase, molybdopterin binding domain"/>
    <property type="match status" value="4"/>
</dbReference>
<evidence type="ECO:0000256" key="1">
    <source>
        <dbReference type="SAM" id="Phobius"/>
    </source>
</evidence>
<dbReference type="Gene3D" id="3.90.1170.50">
    <property type="entry name" value="Aldehyde oxidase/xanthine dehydrogenase, a/b hammerhead"/>
    <property type="match status" value="1"/>
</dbReference>
<feature type="transmembrane region" description="Helical" evidence="1">
    <location>
        <begin position="12"/>
        <end position="31"/>
    </location>
</feature>
<dbReference type="InterPro" id="IPR012368">
    <property type="entry name" value="OxRdtase_Mopterin-bd_su_IorB"/>
</dbReference>
<organism evidence="3 4">
    <name type="scientific">Thalassotalea euphylliae</name>
    <dbReference type="NCBI Taxonomy" id="1655234"/>
    <lineage>
        <taxon>Bacteria</taxon>
        <taxon>Pseudomonadati</taxon>
        <taxon>Pseudomonadota</taxon>
        <taxon>Gammaproteobacteria</taxon>
        <taxon>Alteromonadales</taxon>
        <taxon>Colwelliaceae</taxon>
        <taxon>Thalassotalea</taxon>
    </lineage>
</organism>
<keyword evidence="4" id="KW-1185">Reference proteome</keyword>
<dbReference type="GO" id="GO:0016491">
    <property type="term" value="F:oxidoreductase activity"/>
    <property type="evidence" value="ECO:0007669"/>
    <property type="project" value="InterPro"/>
</dbReference>
<proteinExistence type="predicted"/>
<dbReference type="InterPro" id="IPR006311">
    <property type="entry name" value="TAT_signal"/>
</dbReference>